<dbReference type="Gene3D" id="3.40.1350.10">
    <property type="match status" value="1"/>
</dbReference>
<evidence type="ECO:0000313" key="3">
    <source>
        <dbReference type="Proteomes" id="UP000515806"/>
    </source>
</evidence>
<proteinExistence type="predicted"/>
<reference evidence="2 3" key="1">
    <citation type="submission" date="2020-08" db="EMBL/GenBank/DDBJ databases">
        <title>Genome sequence of Pedobacter roseus KACC 11594T.</title>
        <authorList>
            <person name="Hyun D.-W."/>
            <person name="Bae J.-W."/>
        </authorList>
    </citation>
    <scope>NUCLEOTIDE SEQUENCE [LARGE SCALE GENOMIC DNA]</scope>
    <source>
        <strain evidence="2 3">KACC 11594</strain>
    </source>
</reference>
<dbReference type="AlphaFoldDB" id="A0A7G9QJX6"/>
<accession>A0A7G9QJX6</accession>
<keyword evidence="3" id="KW-1185">Reference proteome</keyword>
<evidence type="ECO:0000259" key="1">
    <source>
        <dbReference type="Pfam" id="PF18899"/>
    </source>
</evidence>
<sequence>MILFSKNKIGLSTLKEIPFKLERDLQKIFEASLFDLTQLTLVKSEFTIKNYRIDTLAFDEEAKAFVVIEYKRSNSNSVVDQGIAYLNLMLDYKAEFIVEYNECFNKALLRSELDWSQTKVIFVSPGFNENQKQATNFKDLAIELWEVKQFEGEIITVNPIKKSKSAPSIKQLQGTENTELSKVVSEIKTYTEDDHLQGKSDEIKELYESFKNAILNLANDTDIKPKKQEIGFTRNGKIFTDICILKGNLKLWINLKREKLDDPKGLTRDVSSIGHWGNGDYEVIINDTKNLEYIMSLVKQAIN</sequence>
<evidence type="ECO:0000313" key="2">
    <source>
        <dbReference type="EMBL" id="QNN43651.1"/>
    </source>
</evidence>
<feature type="domain" description="DUF5655" evidence="1">
    <location>
        <begin position="192"/>
        <end position="301"/>
    </location>
</feature>
<dbReference type="Pfam" id="PF18899">
    <property type="entry name" value="DUF5655"/>
    <property type="match status" value="1"/>
</dbReference>
<gene>
    <name evidence="2" type="ORF">H9L23_06035</name>
</gene>
<dbReference type="RefSeq" id="WP_187594117.1">
    <property type="nucleotide sequence ID" value="NZ_CP060723.1"/>
</dbReference>
<protein>
    <recommendedName>
        <fullName evidence="1">DUF5655 domain-containing protein</fullName>
    </recommendedName>
</protein>
<dbReference type="GO" id="GO:0003676">
    <property type="term" value="F:nucleic acid binding"/>
    <property type="evidence" value="ECO:0007669"/>
    <property type="project" value="InterPro"/>
</dbReference>
<dbReference type="EMBL" id="CP060723">
    <property type="protein sequence ID" value="QNN43651.1"/>
    <property type="molecule type" value="Genomic_DNA"/>
</dbReference>
<dbReference type="KEGG" id="proe:H9L23_06035"/>
<organism evidence="2 3">
    <name type="scientific">Pedobacter roseus</name>
    <dbReference type="NCBI Taxonomy" id="336820"/>
    <lineage>
        <taxon>Bacteria</taxon>
        <taxon>Pseudomonadati</taxon>
        <taxon>Bacteroidota</taxon>
        <taxon>Sphingobacteriia</taxon>
        <taxon>Sphingobacteriales</taxon>
        <taxon>Sphingobacteriaceae</taxon>
        <taxon>Pedobacter</taxon>
    </lineage>
</organism>
<dbReference type="InterPro" id="IPR043714">
    <property type="entry name" value="DUF5655"/>
</dbReference>
<name>A0A7G9QJX6_9SPHI</name>
<dbReference type="Proteomes" id="UP000515806">
    <property type="component" value="Chromosome"/>
</dbReference>
<dbReference type="InterPro" id="IPR011856">
    <property type="entry name" value="tRNA_endonuc-like_dom_sf"/>
</dbReference>